<dbReference type="Pfam" id="PF00717">
    <property type="entry name" value="Peptidase_S24"/>
    <property type="match status" value="1"/>
</dbReference>
<dbReference type="Gene3D" id="2.10.109.10">
    <property type="entry name" value="Umud Fragment, subunit A"/>
    <property type="match status" value="1"/>
</dbReference>
<dbReference type="SUPFAM" id="SSF51306">
    <property type="entry name" value="LexA/Signal peptidase"/>
    <property type="match status" value="1"/>
</dbReference>
<gene>
    <name evidence="14" type="primary">lexA</name>
    <name evidence="14" type="ORF">PP769_13970</name>
</gene>
<evidence type="ECO:0000256" key="8">
    <source>
        <dbReference type="ARBA" id="ARBA00023125"/>
    </source>
</evidence>
<keyword evidence="8" id="KW-0238">DNA-binding</keyword>
<dbReference type="PROSITE" id="PS50943">
    <property type="entry name" value="HTH_CROC1"/>
    <property type="match status" value="1"/>
</dbReference>
<dbReference type="EC" id="3.4.21.88" evidence="14"/>
<dbReference type="NCBIfam" id="TIGR00498">
    <property type="entry name" value="lexA"/>
    <property type="match status" value="1"/>
</dbReference>
<evidence type="ECO:0000256" key="5">
    <source>
        <dbReference type="ARBA" id="ARBA00022801"/>
    </source>
</evidence>
<dbReference type="KEGG" id="nall:PP769_13970"/>
<keyword evidence="9" id="KW-0804">Transcription</keyword>
<dbReference type="SUPFAM" id="SSF47413">
    <property type="entry name" value="lambda repressor-like DNA-binding domains"/>
    <property type="match status" value="1"/>
</dbReference>
<evidence type="ECO:0000259" key="13">
    <source>
        <dbReference type="PROSITE" id="PS50943"/>
    </source>
</evidence>
<feature type="domain" description="HTH cro/C1-type" evidence="13">
    <location>
        <begin position="6"/>
        <end position="58"/>
    </location>
</feature>
<evidence type="ECO:0000313" key="14">
    <source>
        <dbReference type="EMBL" id="WNM57077.1"/>
    </source>
</evidence>
<dbReference type="GO" id="GO:0006281">
    <property type="term" value="P:DNA repair"/>
    <property type="evidence" value="ECO:0007669"/>
    <property type="project" value="UniProtKB-KW"/>
</dbReference>
<dbReference type="Pfam" id="PF01381">
    <property type="entry name" value="HTH_3"/>
    <property type="match status" value="1"/>
</dbReference>
<dbReference type="GO" id="GO:0009432">
    <property type="term" value="P:SOS response"/>
    <property type="evidence" value="ECO:0007669"/>
    <property type="project" value="UniProtKB-KW"/>
</dbReference>
<organism evidence="14 15">
    <name type="scientific">Candidatus Nitrospira allomarina</name>
    <dbReference type="NCBI Taxonomy" id="3020900"/>
    <lineage>
        <taxon>Bacteria</taxon>
        <taxon>Pseudomonadati</taxon>
        <taxon>Nitrospirota</taxon>
        <taxon>Nitrospiria</taxon>
        <taxon>Nitrospirales</taxon>
        <taxon>Nitrospiraceae</taxon>
        <taxon>Nitrospira</taxon>
    </lineage>
</organism>
<keyword evidence="3" id="KW-0235">DNA replication</keyword>
<dbReference type="PANTHER" id="PTHR33516:SF2">
    <property type="entry name" value="LEXA REPRESSOR-RELATED"/>
    <property type="match status" value="1"/>
</dbReference>
<dbReference type="Gene3D" id="1.10.260.40">
    <property type="entry name" value="lambda repressor-like DNA-binding domains"/>
    <property type="match status" value="1"/>
</dbReference>
<keyword evidence="4" id="KW-0227">DNA damage</keyword>
<keyword evidence="2" id="KW-0678">Repressor</keyword>
<dbReference type="InterPro" id="IPR036286">
    <property type="entry name" value="LexA/Signal_pep-like_sf"/>
</dbReference>
<dbReference type="InterPro" id="IPR010982">
    <property type="entry name" value="Lambda_DNA-bd_dom_sf"/>
</dbReference>
<dbReference type="GO" id="GO:0006260">
    <property type="term" value="P:DNA replication"/>
    <property type="evidence" value="ECO:0007669"/>
    <property type="project" value="UniProtKB-KW"/>
</dbReference>
<evidence type="ECO:0000256" key="11">
    <source>
        <dbReference type="ARBA" id="ARBA00023236"/>
    </source>
</evidence>
<keyword evidence="5 12" id="KW-0378">Hydrolase</keyword>
<dbReference type="EMBL" id="CP116967">
    <property type="protein sequence ID" value="WNM57077.1"/>
    <property type="molecule type" value="Genomic_DNA"/>
</dbReference>
<dbReference type="GO" id="GO:0003677">
    <property type="term" value="F:DNA binding"/>
    <property type="evidence" value="ECO:0007669"/>
    <property type="project" value="UniProtKB-KW"/>
</dbReference>
<dbReference type="PANTHER" id="PTHR33516">
    <property type="entry name" value="LEXA REPRESSOR"/>
    <property type="match status" value="1"/>
</dbReference>
<dbReference type="AlphaFoldDB" id="A0AA96G942"/>
<dbReference type="GO" id="GO:0045892">
    <property type="term" value="P:negative regulation of DNA-templated transcription"/>
    <property type="evidence" value="ECO:0007669"/>
    <property type="project" value="InterPro"/>
</dbReference>
<dbReference type="GO" id="GO:0004252">
    <property type="term" value="F:serine-type endopeptidase activity"/>
    <property type="evidence" value="ECO:0007669"/>
    <property type="project" value="UniProtKB-EC"/>
</dbReference>
<sequence length="180" mass="19965">MTPEAFKQIRQRLGLTQTQLAERLRTTRMTITRYECGMRRIPGVVEAILSQLDSPTQIPMAGIVAAGNPIEPIPQTELVEVPPSMLRTGDNFALRVKGESMRDEGILPGDLVIVHKQRMARNGQTVVALVNREATIKKYYNKEGQIELHPANATMTPILVTPQDEFVIEGVVIGVIRHCG</sequence>
<keyword evidence="7" id="KW-0805">Transcription regulation</keyword>
<keyword evidence="6 12" id="KW-0068">Autocatalytic cleavage</keyword>
<name>A0AA96G942_9BACT</name>
<dbReference type="InterPro" id="IPR006200">
    <property type="entry name" value="LexA"/>
</dbReference>
<evidence type="ECO:0000256" key="7">
    <source>
        <dbReference type="ARBA" id="ARBA00023015"/>
    </source>
</evidence>
<dbReference type="InterPro" id="IPR001387">
    <property type="entry name" value="Cro/C1-type_HTH"/>
</dbReference>
<proteinExistence type="inferred from homology"/>
<evidence type="ECO:0000256" key="10">
    <source>
        <dbReference type="ARBA" id="ARBA00023204"/>
    </source>
</evidence>
<evidence type="ECO:0000256" key="6">
    <source>
        <dbReference type="ARBA" id="ARBA00022813"/>
    </source>
</evidence>
<reference evidence="14 15" key="1">
    <citation type="submission" date="2023-01" db="EMBL/GenBank/DDBJ databases">
        <title>Cultivation and genomic characterization of new, ubiquitous marine nitrite-oxidizing bacteria from the Nitrospirales.</title>
        <authorList>
            <person name="Mueller A.J."/>
            <person name="Daebeler A."/>
            <person name="Herbold C.W."/>
            <person name="Kirkegaard R.H."/>
            <person name="Daims H."/>
        </authorList>
    </citation>
    <scope>NUCLEOTIDE SEQUENCE [LARGE SCALE GENOMIC DNA]</scope>
    <source>
        <strain evidence="14 15">VA</strain>
    </source>
</reference>
<evidence type="ECO:0000256" key="1">
    <source>
        <dbReference type="ARBA" id="ARBA00007484"/>
    </source>
</evidence>
<keyword evidence="15" id="KW-1185">Reference proteome</keyword>
<dbReference type="InterPro" id="IPR039418">
    <property type="entry name" value="LexA-like"/>
</dbReference>
<dbReference type="Proteomes" id="UP001302719">
    <property type="component" value="Chromosome"/>
</dbReference>
<comment type="similarity">
    <text evidence="1 12">Belongs to the peptidase S24 family.</text>
</comment>
<evidence type="ECO:0000256" key="9">
    <source>
        <dbReference type="ARBA" id="ARBA00023163"/>
    </source>
</evidence>
<evidence type="ECO:0000256" key="2">
    <source>
        <dbReference type="ARBA" id="ARBA00022491"/>
    </source>
</evidence>
<dbReference type="RefSeq" id="WP_312641151.1">
    <property type="nucleotide sequence ID" value="NZ_CP116967.1"/>
</dbReference>
<evidence type="ECO:0000256" key="4">
    <source>
        <dbReference type="ARBA" id="ARBA00022763"/>
    </source>
</evidence>
<keyword evidence="11" id="KW-0742">SOS response</keyword>
<evidence type="ECO:0000313" key="15">
    <source>
        <dbReference type="Proteomes" id="UP001302719"/>
    </source>
</evidence>
<dbReference type="FunFam" id="2.10.109.10:FF:000001">
    <property type="entry name" value="LexA repressor"/>
    <property type="match status" value="1"/>
</dbReference>
<evidence type="ECO:0000256" key="12">
    <source>
        <dbReference type="RuleBase" id="RU003991"/>
    </source>
</evidence>
<dbReference type="InterPro" id="IPR015927">
    <property type="entry name" value="Peptidase_S24_S26A/B/C"/>
</dbReference>
<keyword evidence="10" id="KW-0234">DNA repair</keyword>
<dbReference type="InterPro" id="IPR050077">
    <property type="entry name" value="LexA_repressor"/>
</dbReference>
<evidence type="ECO:0000256" key="3">
    <source>
        <dbReference type="ARBA" id="ARBA00022705"/>
    </source>
</evidence>
<accession>A0AA96G942</accession>
<dbReference type="SMART" id="SM00530">
    <property type="entry name" value="HTH_XRE"/>
    <property type="match status" value="1"/>
</dbReference>
<dbReference type="PRINTS" id="PR00726">
    <property type="entry name" value="LEXASERPTASE"/>
</dbReference>
<dbReference type="InterPro" id="IPR006197">
    <property type="entry name" value="Peptidase_S24_LexA"/>
</dbReference>
<dbReference type="CDD" id="cd00093">
    <property type="entry name" value="HTH_XRE"/>
    <property type="match status" value="1"/>
</dbReference>
<protein>
    <submittedName>
        <fullName evidence="14">Transcriptional repressor LexA</fullName>
        <ecNumber evidence="14">3.4.21.88</ecNumber>
    </submittedName>
</protein>
<dbReference type="CDD" id="cd06529">
    <property type="entry name" value="S24_LexA-like"/>
    <property type="match status" value="1"/>
</dbReference>